<accession>A0A166EEG3</accession>
<evidence type="ECO:0000313" key="1">
    <source>
        <dbReference type="EMBL" id="KZX16562.1"/>
    </source>
</evidence>
<dbReference type="RefSeq" id="WP_067258998.1">
    <property type="nucleotide sequence ID" value="NZ_LWMW01000089.1"/>
</dbReference>
<protein>
    <submittedName>
        <fullName evidence="1">Uncharacterized protein</fullName>
    </submittedName>
</protein>
<dbReference type="PATRIC" id="fig|47311.3.peg.796"/>
<proteinExistence type="predicted"/>
<keyword evidence="2" id="KW-1185">Reference proteome</keyword>
<name>A0A166EEG3_9EURY</name>
<evidence type="ECO:0000313" key="2">
    <source>
        <dbReference type="Proteomes" id="UP000077275"/>
    </source>
</evidence>
<comment type="caution">
    <text evidence="1">The sequence shown here is derived from an EMBL/GenBank/DDBJ whole genome shotgun (WGS) entry which is preliminary data.</text>
</comment>
<dbReference type="Proteomes" id="UP000077275">
    <property type="component" value="Unassembled WGS sequence"/>
</dbReference>
<gene>
    <name evidence="1" type="ORF">MBCUT_07160</name>
</gene>
<reference evidence="1 2" key="1">
    <citation type="submission" date="2016-04" db="EMBL/GenBank/DDBJ databases">
        <title>Genome sequence of Methanobrevibacter cuticularis DSM 11139.</title>
        <authorList>
            <person name="Poehlein A."/>
            <person name="Seedorf H."/>
            <person name="Daniel R."/>
        </authorList>
    </citation>
    <scope>NUCLEOTIDE SEQUENCE [LARGE SCALE GENOMIC DNA]</scope>
    <source>
        <strain evidence="1 2">DSM 11139</strain>
    </source>
</reference>
<organism evidence="1 2">
    <name type="scientific">Methanobrevibacter cuticularis</name>
    <dbReference type="NCBI Taxonomy" id="47311"/>
    <lineage>
        <taxon>Archaea</taxon>
        <taxon>Methanobacteriati</taxon>
        <taxon>Methanobacteriota</taxon>
        <taxon>Methanomada group</taxon>
        <taxon>Methanobacteria</taxon>
        <taxon>Methanobacteriales</taxon>
        <taxon>Methanobacteriaceae</taxon>
        <taxon>Methanobrevibacter</taxon>
    </lineage>
</organism>
<dbReference type="AlphaFoldDB" id="A0A166EEG3"/>
<sequence length="63" mass="7426">MREICNWCRDNNIQVVEDVSRAITDPKKKLETVKMLVAKKNFFSKNQVFVNSSLKFNFKNCIN</sequence>
<dbReference type="EMBL" id="LWMW01000089">
    <property type="protein sequence ID" value="KZX16562.1"/>
    <property type="molecule type" value="Genomic_DNA"/>
</dbReference>